<keyword evidence="1" id="KW-0472">Membrane</keyword>
<dbReference type="AlphaFoldDB" id="A0A0W0G686"/>
<keyword evidence="1" id="KW-0812">Transmembrane</keyword>
<evidence type="ECO:0000256" key="1">
    <source>
        <dbReference type="SAM" id="Phobius"/>
    </source>
</evidence>
<dbReference type="PANTHER" id="PTHR31649:SF1">
    <property type="entry name" value="FARNESOIC ACID O-METHYL TRANSFERASE DOMAIN-CONTAINING PROTEIN"/>
    <property type="match status" value="1"/>
</dbReference>
<dbReference type="Pfam" id="PF11901">
    <property type="entry name" value="DM9"/>
    <property type="match status" value="1"/>
</dbReference>
<dbReference type="PANTHER" id="PTHR31649">
    <property type="entry name" value="AGAP009604-PA"/>
    <property type="match status" value="1"/>
</dbReference>
<dbReference type="Proteomes" id="UP000054988">
    <property type="component" value="Unassembled WGS sequence"/>
</dbReference>
<feature type="transmembrane region" description="Helical" evidence="1">
    <location>
        <begin position="109"/>
        <end position="130"/>
    </location>
</feature>
<reference evidence="2 3" key="1">
    <citation type="submission" date="2015-12" db="EMBL/GenBank/DDBJ databases">
        <title>Draft genome sequence of Moniliophthora roreri, the causal agent of frosty pod rot of cacao.</title>
        <authorList>
            <person name="Aime M.C."/>
            <person name="Diaz-Valderrama J.R."/>
            <person name="Kijpornyongpan T."/>
            <person name="Phillips-Mora W."/>
        </authorList>
    </citation>
    <scope>NUCLEOTIDE SEQUENCE [LARGE SCALE GENOMIC DNA]</scope>
    <source>
        <strain evidence="2 3">MCA 2952</strain>
    </source>
</reference>
<keyword evidence="1" id="KW-1133">Transmembrane helix</keyword>
<dbReference type="InterPro" id="IPR006616">
    <property type="entry name" value="DM9_repeat"/>
</dbReference>
<feature type="transmembrane region" description="Helical" evidence="1">
    <location>
        <begin position="142"/>
        <end position="166"/>
    </location>
</feature>
<comment type="caution">
    <text evidence="2">The sequence shown here is derived from an EMBL/GenBank/DDBJ whole genome shotgun (WGS) entry which is preliminary data.</text>
</comment>
<protein>
    <submittedName>
        <fullName evidence="2">Uncharacterized protein</fullName>
    </submittedName>
</protein>
<feature type="transmembrane region" description="Helical" evidence="1">
    <location>
        <begin position="186"/>
        <end position="207"/>
    </location>
</feature>
<dbReference type="EMBL" id="LATX01001002">
    <property type="protein sequence ID" value="KTB44092.1"/>
    <property type="molecule type" value="Genomic_DNA"/>
</dbReference>
<feature type="transmembrane region" description="Helical" evidence="1">
    <location>
        <begin position="54"/>
        <end position="76"/>
    </location>
</feature>
<feature type="transmembrane region" description="Helical" evidence="1">
    <location>
        <begin position="20"/>
        <end position="42"/>
    </location>
</feature>
<proteinExistence type="predicted"/>
<gene>
    <name evidence="2" type="ORF">WG66_3326</name>
</gene>
<evidence type="ECO:0000313" key="3">
    <source>
        <dbReference type="Proteomes" id="UP000054988"/>
    </source>
</evidence>
<evidence type="ECO:0000313" key="2">
    <source>
        <dbReference type="EMBL" id="KTB44092.1"/>
    </source>
</evidence>
<sequence>MPTLDDYLTASICVVNTITSLSAMFFVYGLYTALFIFYIRILCDSRGRNQTKTLYFWPTIVLFFLATLVVIGETIYRSIYMYITFKALQTKHFEALITFLRHDPRKTTGIAFTNICAVLLNAVADYILIHRCYVIWGFRKRISIPLITASIAANVVGMVGSSMMVAGIRNTADRENEELYSLGNDLIGIQLLMSVIVNMLITTLTAGRIWWMQREVHVGEAIYKSISRIIMESGLIYPIFTLVHLVTIHVMSLRDIPFDFSCISFQAAGIAPTLITVRAQLGKTIESMMCDAPVASEINFSSCSPRSDGISVDSSRAQGEVASLIALDLDFVRLYQQANPDARGIPQPHNAYMELPASQKPVIGHETRLESKCLGAAPPYEVESPEIVVPPVVQWVLGRRGLVPPNAIQGGNQSNGVTWYVARAPYQDGLHPGKTNGHIMYISYGGEEAAITGDFEALVGNQSAVTWVQCSGLFSLYQLGDAMPVVGGYDADGRTLYVAQVDLGSDGVHCGKVKEADTANVPFNGKEVVSATYNVLAFAPEDV</sequence>
<name>A0A0W0G686_MONRR</name>
<organism evidence="2 3">
    <name type="scientific">Moniliophthora roreri</name>
    <name type="common">Frosty pod rot fungus</name>
    <name type="synonym">Monilia roreri</name>
    <dbReference type="NCBI Taxonomy" id="221103"/>
    <lineage>
        <taxon>Eukaryota</taxon>
        <taxon>Fungi</taxon>
        <taxon>Dikarya</taxon>
        <taxon>Basidiomycota</taxon>
        <taxon>Agaricomycotina</taxon>
        <taxon>Agaricomycetes</taxon>
        <taxon>Agaricomycetidae</taxon>
        <taxon>Agaricales</taxon>
        <taxon>Marasmiineae</taxon>
        <taxon>Marasmiaceae</taxon>
        <taxon>Moniliophthora</taxon>
    </lineage>
</organism>
<feature type="transmembrane region" description="Helical" evidence="1">
    <location>
        <begin position="234"/>
        <end position="253"/>
    </location>
</feature>
<accession>A0A0W0G686</accession>
<dbReference type="SMART" id="SM00696">
    <property type="entry name" value="DM9"/>
    <property type="match status" value="1"/>
</dbReference>